<dbReference type="EMBL" id="PENH01000002">
    <property type="protein sequence ID" value="PJI24038.1"/>
    <property type="molecule type" value="Genomic_DNA"/>
</dbReference>
<dbReference type="Proteomes" id="UP000231201">
    <property type="component" value="Unassembled WGS sequence"/>
</dbReference>
<evidence type="ECO:0000313" key="1">
    <source>
        <dbReference type="EMBL" id="PJI24038.1"/>
    </source>
</evidence>
<evidence type="ECO:0000313" key="2">
    <source>
        <dbReference type="Proteomes" id="UP000231201"/>
    </source>
</evidence>
<dbReference type="AlphaFoldDB" id="A0A2M8TJD0"/>
<sequence length="79" mass="8855">MAVRSVIHHAPNAEEIAVSLEILGKLEYSRNPVTEVGNNFDSVKIIRRKNDNFDLALRKRLFCDAKPTLLPCKTAAFGM</sequence>
<gene>
    <name evidence="1" type="ORF">CTM59_07705</name>
</gene>
<protein>
    <submittedName>
        <fullName evidence="1">Uncharacterized protein</fullName>
    </submittedName>
</protein>
<accession>A0A2M8TJD0</accession>
<name>A0A2M8TJD0_PREIN</name>
<organism evidence="1 2">
    <name type="scientific">Prevotella intermedia</name>
    <dbReference type="NCBI Taxonomy" id="28131"/>
    <lineage>
        <taxon>Bacteria</taxon>
        <taxon>Pseudomonadati</taxon>
        <taxon>Bacteroidota</taxon>
        <taxon>Bacteroidia</taxon>
        <taxon>Bacteroidales</taxon>
        <taxon>Prevotellaceae</taxon>
        <taxon>Prevotella</taxon>
    </lineage>
</organism>
<reference evidence="1 2" key="1">
    <citation type="submission" date="2017-11" db="EMBL/GenBank/DDBJ databases">
        <title>Genome sequencing of Prevotella intermedia KCOM 2833.</title>
        <authorList>
            <person name="Kook J.-K."/>
            <person name="Park S.-N."/>
            <person name="Lim Y.K."/>
        </authorList>
    </citation>
    <scope>NUCLEOTIDE SEQUENCE [LARGE SCALE GENOMIC DNA]</scope>
    <source>
        <strain evidence="1 2">KCOM 2833</strain>
    </source>
</reference>
<comment type="caution">
    <text evidence="1">The sequence shown here is derived from an EMBL/GenBank/DDBJ whole genome shotgun (WGS) entry which is preliminary data.</text>
</comment>
<proteinExistence type="predicted"/>